<evidence type="ECO:0000256" key="3">
    <source>
        <dbReference type="ARBA" id="ARBA00023125"/>
    </source>
</evidence>
<keyword evidence="1" id="KW-0678">Repressor</keyword>
<dbReference type="PRINTS" id="PR00400">
    <property type="entry name" value="TETREPRESSOR"/>
</dbReference>
<dbReference type="Gene3D" id="1.10.357.10">
    <property type="entry name" value="Tetracycline Repressor, domain 2"/>
    <property type="match status" value="1"/>
</dbReference>
<dbReference type="Pfam" id="PF00440">
    <property type="entry name" value="TetR_N"/>
    <property type="match status" value="1"/>
</dbReference>
<protein>
    <submittedName>
        <fullName evidence="7">TetR family transcriptional regulator</fullName>
    </submittedName>
</protein>
<name>A0A543BLH7_9MICO</name>
<keyword evidence="2" id="KW-0805">Transcription regulation</keyword>
<evidence type="ECO:0000313" key="7">
    <source>
        <dbReference type="EMBL" id="TQL85664.1"/>
    </source>
</evidence>
<evidence type="ECO:0000313" key="8">
    <source>
        <dbReference type="Proteomes" id="UP000317209"/>
    </source>
</evidence>
<evidence type="ECO:0000256" key="1">
    <source>
        <dbReference type="ARBA" id="ARBA00022491"/>
    </source>
</evidence>
<dbReference type="Proteomes" id="UP000317209">
    <property type="component" value="Unassembled WGS sequence"/>
</dbReference>
<dbReference type="GO" id="GO:0045892">
    <property type="term" value="P:negative regulation of DNA-templated transcription"/>
    <property type="evidence" value="ECO:0007669"/>
    <property type="project" value="InterPro"/>
</dbReference>
<dbReference type="InterPro" id="IPR050109">
    <property type="entry name" value="HTH-type_TetR-like_transc_reg"/>
</dbReference>
<evidence type="ECO:0000256" key="5">
    <source>
        <dbReference type="PROSITE-ProRule" id="PRU00335"/>
    </source>
</evidence>
<dbReference type="PRINTS" id="PR00455">
    <property type="entry name" value="HTHTETR"/>
</dbReference>
<feature type="domain" description="HTH tetR-type" evidence="6">
    <location>
        <begin position="1"/>
        <end position="60"/>
    </location>
</feature>
<reference evidence="7 8" key="1">
    <citation type="submission" date="2019-06" db="EMBL/GenBank/DDBJ databases">
        <title>Sequencing the genomes of 1000 actinobacteria strains.</title>
        <authorList>
            <person name="Klenk H.-P."/>
        </authorList>
    </citation>
    <scope>NUCLEOTIDE SEQUENCE [LARGE SCALE GENOMIC DNA]</scope>
    <source>
        <strain evidence="7 8">DSM 20169</strain>
    </source>
</reference>
<dbReference type="PANTHER" id="PTHR30055">
    <property type="entry name" value="HTH-TYPE TRANSCRIPTIONAL REGULATOR RUTR"/>
    <property type="match status" value="1"/>
</dbReference>
<dbReference type="Gene3D" id="1.10.10.60">
    <property type="entry name" value="Homeodomain-like"/>
    <property type="match status" value="1"/>
</dbReference>
<evidence type="ECO:0000256" key="4">
    <source>
        <dbReference type="ARBA" id="ARBA00023163"/>
    </source>
</evidence>
<dbReference type="GO" id="GO:0003700">
    <property type="term" value="F:DNA-binding transcription factor activity"/>
    <property type="evidence" value="ECO:0007669"/>
    <property type="project" value="TreeGrafter"/>
</dbReference>
<sequence>MDRQEIVDAALDLLDEGGEAGVSMRAVATRLDVKAPSLYWHFRSKQDLLEAMADAIVAEMGDVAVGDGDPSEQLVTLLARFRTSLLAHRDGGRVFAGTFALGPHVLDLSEAAVPLLLRSGVDDPGDALDSWFNLVRFTVGSVIEQQSAVDQPHQVDRRSLFEQLNAERPTMLRVAARIFEPDEDRRYERGVRQLLRGADSPRASTD</sequence>
<dbReference type="GO" id="GO:0000976">
    <property type="term" value="F:transcription cis-regulatory region binding"/>
    <property type="evidence" value="ECO:0007669"/>
    <property type="project" value="TreeGrafter"/>
</dbReference>
<keyword evidence="8" id="KW-1185">Reference proteome</keyword>
<dbReference type="RefSeq" id="WP_170198081.1">
    <property type="nucleotide sequence ID" value="NZ_VFOX01000001.1"/>
</dbReference>
<gene>
    <name evidence="7" type="ORF">FB560_1295</name>
</gene>
<keyword evidence="4" id="KW-0804">Transcription</keyword>
<comment type="caution">
    <text evidence="7">The sequence shown here is derived from an EMBL/GenBank/DDBJ whole genome shotgun (WGS) entry which is preliminary data.</text>
</comment>
<dbReference type="InterPro" id="IPR003012">
    <property type="entry name" value="Tet_transcr_reg_TetR"/>
</dbReference>
<evidence type="ECO:0000256" key="2">
    <source>
        <dbReference type="ARBA" id="ARBA00023015"/>
    </source>
</evidence>
<dbReference type="InterPro" id="IPR036271">
    <property type="entry name" value="Tet_transcr_reg_TetR-rel_C_sf"/>
</dbReference>
<dbReference type="InterPro" id="IPR009057">
    <property type="entry name" value="Homeodomain-like_sf"/>
</dbReference>
<keyword evidence="3 5" id="KW-0238">DNA-binding</keyword>
<dbReference type="SUPFAM" id="SSF46689">
    <property type="entry name" value="Homeodomain-like"/>
    <property type="match status" value="1"/>
</dbReference>
<dbReference type="PROSITE" id="PS50977">
    <property type="entry name" value="HTH_TETR_2"/>
    <property type="match status" value="1"/>
</dbReference>
<dbReference type="InterPro" id="IPR001647">
    <property type="entry name" value="HTH_TetR"/>
</dbReference>
<dbReference type="GO" id="GO:0046677">
    <property type="term" value="P:response to antibiotic"/>
    <property type="evidence" value="ECO:0007669"/>
    <property type="project" value="InterPro"/>
</dbReference>
<dbReference type="Pfam" id="PF02909">
    <property type="entry name" value="TetR_C_1"/>
    <property type="match status" value="1"/>
</dbReference>
<evidence type="ECO:0000259" key="6">
    <source>
        <dbReference type="PROSITE" id="PS50977"/>
    </source>
</evidence>
<dbReference type="InterPro" id="IPR004111">
    <property type="entry name" value="Repressor_TetR_C"/>
</dbReference>
<feature type="DNA-binding region" description="H-T-H motif" evidence="5">
    <location>
        <begin position="23"/>
        <end position="42"/>
    </location>
</feature>
<dbReference type="EMBL" id="VFOX01000001">
    <property type="protein sequence ID" value="TQL85664.1"/>
    <property type="molecule type" value="Genomic_DNA"/>
</dbReference>
<accession>A0A543BLH7</accession>
<dbReference type="AlphaFoldDB" id="A0A543BLH7"/>
<proteinExistence type="predicted"/>
<organism evidence="7 8">
    <name type="scientific">Microbacterium saperdae</name>
    <dbReference type="NCBI Taxonomy" id="69368"/>
    <lineage>
        <taxon>Bacteria</taxon>
        <taxon>Bacillati</taxon>
        <taxon>Actinomycetota</taxon>
        <taxon>Actinomycetes</taxon>
        <taxon>Micrococcales</taxon>
        <taxon>Microbacteriaceae</taxon>
        <taxon>Microbacterium</taxon>
    </lineage>
</organism>
<dbReference type="PANTHER" id="PTHR30055:SF151">
    <property type="entry name" value="TRANSCRIPTIONAL REGULATORY PROTEIN"/>
    <property type="match status" value="1"/>
</dbReference>
<dbReference type="SUPFAM" id="SSF48498">
    <property type="entry name" value="Tetracyclin repressor-like, C-terminal domain"/>
    <property type="match status" value="1"/>
</dbReference>